<dbReference type="OrthoDB" id="9808910at2"/>
<dbReference type="PANTHER" id="PTHR46733:SF4">
    <property type="entry name" value="HEAT SHOCK PROTEIN 21, CHLOROPLASTIC"/>
    <property type="match status" value="1"/>
</dbReference>
<dbReference type="InterPro" id="IPR008978">
    <property type="entry name" value="HSP20-like_chaperone"/>
</dbReference>
<evidence type="ECO:0000256" key="2">
    <source>
        <dbReference type="PROSITE-ProRule" id="PRU00285"/>
    </source>
</evidence>
<dbReference type="SUPFAM" id="SSF49764">
    <property type="entry name" value="HSP20-like chaperones"/>
    <property type="match status" value="1"/>
</dbReference>
<dbReference type="Pfam" id="PF00011">
    <property type="entry name" value="HSP20"/>
    <property type="match status" value="1"/>
</dbReference>
<accession>A0A249PLJ8</accession>
<organism evidence="5 6">
    <name type="scientific">Sinorhizobium sojae CCBAU 05684</name>
    <dbReference type="NCBI Taxonomy" id="716928"/>
    <lineage>
        <taxon>Bacteria</taxon>
        <taxon>Pseudomonadati</taxon>
        <taxon>Pseudomonadota</taxon>
        <taxon>Alphaproteobacteria</taxon>
        <taxon>Hyphomicrobiales</taxon>
        <taxon>Rhizobiaceae</taxon>
        <taxon>Sinorhizobium/Ensifer group</taxon>
        <taxon>Sinorhizobium</taxon>
    </lineage>
</organism>
<dbReference type="InterPro" id="IPR044587">
    <property type="entry name" value="HSP21-like"/>
</dbReference>
<name>A0A249PLJ8_9HYPH</name>
<dbReference type="PROSITE" id="PS01031">
    <property type="entry name" value="SHSP"/>
    <property type="match status" value="1"/>
</dbReference>
<keyword evidence="1 5" id="KW-0346">Stress response</keyword>
<comment type="similarity">
    <text evidence="2 3">Belongs to the small heat shock protein (HSP20) family.</text>
</comment>
<evidence type="ECO:0000313" key="6">
    <source>
        <dbReference type="Proteomes" id="UP000217211"/>
    </source>
</evidence>
<evidence type="ECO:0000313" key="5">
    <source>
        <dbReference type="EMBL" id="ASY66617.1"/>
    </source>
</evidence>
<dbReference type="InterPro" id="IPR002068">
    <property type="entry name" value="A-crystallin/Hsp20_dom"/>
</dbReference>
<keyword evidence="6" id="KW-1185">Reference proteome</keyword>
<dbReference type="STRING" id="716928.GCA_000261485_04439"/>
<proteinExistence type="inferred from homology"/>
<protein>
    <submittedName>
        <fullName evidence="5">Small heat shock protein</fullName>
    </submittedName>
</protein>
<dbReference type="GO" id="GO:0009408">
    <property type="term" value="P:response to heat"/>
    <property type="evidence" value="ECO:0007669"/>
    <property type="project" value="InterPro"/>
</dbReference>
<reference evidence="5 6" key="1">
    <citation type="submission" date="2017-08" db="EMBL/GenBank/DDBJ databases">
        <title>Multipartite genome sequences of Sinorhizobium species nodulating soybeans.</title>
        <authorList>
            <person name="Tian C.F."/>
        </authorList>
    </citation>
    <scope>NUCLEOTIDE SEQUENCE [LARGE SCALE GENOMIC DNA]</scope>
    <source>
        <strain evidence="5 6">CCBAU 05684</strain>
        <plasmid evidence="6">psj05684b</plasmid>
    </source>
</reference>
<gene>
    <name evidence="5" type="ORF">SJ05684_b56350</name>
</gene>
<dbReference type="eggNOG" id="COG0071">
    <property type="taxonomic scope" value="Bacteria"/>
</dbReference>
<sequence length="169" mass="19064">MSVRDLIPWSRGTSQVPTMYRSDDMDPFLSLHRNVNRLFDEVFRGFGPPSLLSGASPFNGSWPHVEVDENDDEIRVLAEVPGIEPDDVEVLLEDGVLTLRGESKAETEDKERRFSERYYGRFERRLVLGRDVDEDNVAATFKNGLLAVTLPKTAKAGANVKRISIDRAK</sequence>
<dbReference type="CDD" id="cd06464">
    <property type="entry name" value="ACD_sHsps-like"/>
    <property type="match status" value="1"/>
</dbReference>
<dbReference type="AlphaFoldDB" id="A0A249PLJ8"/>
<dbReference type="PANTHER" id="PTHR46733">
    <property type="entry name" value="26.5 KDA HEAT SHOCK PROTEIN, MITOCHONDRIAL"/>
    <property type="match status" value="1"/>
</dbReference>
<keyword evidence="5" id="KW-0614">Plasmid</keyword>
<dbReference type="KEGG" id="esj:SJ05684_b56350"/>
<dbReference type="Proteomes" id="UP000217211">
    <property type="component" value="Plasmid pSJ05684b"/>
</dbReference>
<feature type="domain" description="SHSP" evidence="4">
    <location>
        <begin position="56"/>
        <end position="168"/>
    </location>
</feature>
<dbReference type="RefSeq" id="WP_034857911.1">
    <property type="nucleotide sequence ID" value="NZ_AJQT01000101.1"/>
</dbReference>
<evidence type="ECO:0000259" key="4">
    <source>
        <dbReference type="PROSITE" id="PS01031"/>
    </source>
</evidence>
<geneLocation type="plasmid" evidence="6">
    <name>psj05684b</name>
</geneLocation>
<evidence type="ECO:0000256" key="3">
    <source>
        <dbReference type="RuleBase" id="RU003616"/>
    </source>
</evidence>
<dbReference type="EMBL" id="CP023068">
    <property type="protein sequence ID" value="ASY66617.1"/>
    <property type="molecule type" value="Genomic_DNA"/>
</dbReference>
<dbReference type="Gene3D" id="2.60.40.790">
    <property type="match status" value="1"/>
</dbReference>
<evidence type="ECO:0000256" key="1">
    <source>
        <dbReference type="ARBA" id="ARBA00023016"/>
    </source>
</evidence>